<dbReference type="Proteomes" id="UP000030361">
    <property type="component" value="Chromosome"/>
</dbReference>
<dbReference type="PANTHER" id="PTHR43048:SF3">
    <property type="entry name" value="METHYLMALONYL-COA EPIMERASE, MITOCHONDRIAL"/>
    <property type="match status" value="1"/>
</dbReference>
<dbReference type="InterPro" id="IPR004360">
    <property type="entry name" value="Glyas_Fos-R_dOase_dom"/>
</dbReference>
<evidence type="ECO:0000313" key="3">
    <source>
        <dbReference type="EMBL" id="AQW20640.1"/>
    </source>
</evidence>
<dbReference type="OrthoDB" id="371072at2"/>
<sequence>MSLTDYITGVQHIGIPAKDLDETIAFYEKLGFEKAGYFPNGDNHCAFMRLGNLTIETYDGEISETREEGSISHISINTTDIEKAFDEAHKLGLNVIDSEIQAIPSFWDNGIRFFNILGPNNEKLEFCQIL</sequence>
<dbReference type="GO" id="GO:0051213">
    <property type="term" value="F:dioxygenase activity"/>
    <property type="evidence" value="ECO:0007669"/>
    <property type="project" value="UniProtKB-KW"/>
</dbReference>
<dbReference type="Pfam" id="PF00903">
    <property type="entry name" value="Glyoxalase"/>
    <property type="match status" value="1"/>
</dbReference>
<proteinExistence type="predicted"/>
<name>A0A1S6QGB1_9LACO</name>
<dbReference type="PANTHER" id="PTHR43048">
    <property type="entry name" value="METHYLMALONYL-COA EPIMERASE"/>
    <property type="match status" value="1"/>
</dbReference>
<dbReference type="GO" id="GO:0046872">
    <property type="term" value="F:metal ion binding"/>
    <property type="evidence" value="ECO:0007669"/>
    <property type="project" value="UniProtKB-KW"/>
</dbReference>
<dbReference type="SUPFAM" id="SSF54593">
    <property type="entry name" value="Glyoxalase/Bleomycin resistance protein/Dihydroxybiphenyl dioxygenase"/>
    <property type="match status" value="1"/>
</dbReference>
<dbReference type="eggNOG" id="COG0346">
    <property type="taxonomic scope" value="Bacteria"/>
</dbReference>
<feature type="domain" description="VOC" evidence="2">
    <location>
        <begin position="9"/>
        <end position="129"/>
    </location>
</feature>
<dbReference type="GO" id="GO:0004493">
    <property type="term" value="F:methylmalonyl-CoA epimerase activity"/>
    <property type="evidence" value="ECO:0007669"/>
    <property type="project" value="TreeGrafter"/>
</dbReference>
<keyword evidence="3" id="KW-0223">Dioxygenase</keyword>
<dbReference type="KEGG" id="lcu:PL11_001285"/>
<dbReference type="InterPro" id="IPR051785">
    <property type="entry name" value="MMCE/EMCE_epimerase"/>
</dbReference>
<keyword evidence="1" id="KW-0479">Metal-binding</keyword>
<dbReference type="InterPro" id="IPR029068">
    <property type="entry name" value="Glyas_Bleomycin-R_OHBP_Dase"/>
</dbReference>
<gene>
    <name evidence="3" type="ORF">PL11_001285</name>
</gene>
<dbReference type="AlphaFoldDB" id="A0A1S6QGB1"/>
<dbReference type="Gene3D" id="3.10.180.10">
    <property type="entry name" value="2,3-Dihydroxybiphenyl 1,2-Dioxygenase, domain 1"/>
    <property type="match status" value="1"/>
</dbReference>
<protein>
    <submittedName>
        <fullName evidence="3">Glyoxalase/bleomycin resistance/dioxygenase family protein</fullName>
    </submittedName>
</protein>
<dbReference type="RefSeq" id="WP_035165762.1">
    <property type="nucleotide sequence ID" value="NZ_CP018906.1"/>
</dbReference>
<evidence type="ECO:0000256" key="1">
    <source>
        <dbReference type="ARBA" id="ARBA00022723"/>
    </source>
</evidence>
<organism evidence="3 4">
    <name type="scientific">Lentilactobacillus curieae</name>
    <dbReference type="NCBI Taxonomy" id="1138822"/>
    <lineage>
        <taxon>Bacteria</taxon>
        <taxon>Bacillati</taxon>
        <taxon>Bacillota</taxon>
        <taxon>Bacilli</taxon>
        <taxon>Lactobacillales</taxon>
        <taxon>Lactobacillaceae</taxon>
        <taxon>Lentilactobacillus</taxon>
    </lineage>
</organism>
<dbReference type="GO" id="GO:0046491">
    <property type="term" value="P:L-methylmalonyl-CoA metabolic process"/>
    <property type="evidence" value="ECO:0007669"/>
    <property type="project" value="TreeGrafter"/>
</dbReference>
<keyword evidence="3" id="KW-0560">Oxidoreductase</keyword>
<evidence type="ECO:0000313" key="4">
    <source>
        <dbReference type="Proteomes" id="UP000030361"/>
    </source>
</evidence>
<dbReference type="EMBL" id="CP018906">
    <property type="protein sequence ID" value="AQW20640.1"/>
    <property type="molecule type" value="Genomic_DNA"/>
</dbReference>
<dbReference type="PROSITE" id="PS51819">
    <property type="entry name" value="VOC"/>
    <property type="match status" value="1"/>
</dbReference>
<accession>A0A1S6QGB1</accession>
<reference evidence="3 4" key="1">
    <citation type="journal article" date="2015" name="Genome Announc.">
        <title>Genome Sequence of Lactobacillus curieae CCTCC M 2011381T, a Novel Producer of Gamma-aminobutyric Acid.</title>
        <authorList>
            <person name="Wang Y."/>
            <person name="Wang Y."/>
            <person name="Lang C."/>
            <person name="Wei D."/>
            <person name="Xu P."/>
            <person name="Xie J."/>
        </authorList>
    </citation>
    <scope>NUCLEOTIDE SEQUENCE [LARGE SCALE GENOMIC DNA]</scope>
    <source>
        <strain evidence="3 4">CCTCC M 2011381</strain>
    </source>
</reference>
<evidence type="ECO:0000259" key="2">
    <source>
        <dbReference type="PROSITE" id="PS51819"/>
    </source>
</evidence>
<dbReference type="InterPro" id="IPR037523">
    <property type="entry name" value="VOC_core"/>
</dbReference>
<keyword evidence="4" id="KW-1185">Reference proteome</keyword>